<sequence>MEEGATLDCELDVADPNGELDRVIWWALASDHIIEISDVDGDEDTASIAPDASEIVPEGIMAWVVNEYGAVVDSDRWEFDYPDEGPTFEISSVQTNSPIAGGETLEVEATVENTSAEPASTEVELVVGHDPELVDSRTVGLQPGESAAVPLTFEAGDPARGREVFPGEVSTEDDSVEFTIVVEDEEPTPATFNVMEMSTNSPIGGGETLEVDTIIENIGDETGRTDIELIVGHDPQVEDSVMRTLDPGESSTFTLTFQAGDPTGGREEFPVVVDTGADTATETVVVEDEEPIPATFNVMETSTNSPVGGGETLEVDTTIENVGDEAGTTDIELIVGHTPQVEDSVMRTLAPGESSTFTLTFQAGEPAGGREEFPVVVDTGADTATETVAVID</sequence>
<dbReference type="Gene3D" id="2.60.40.10">
    <property type="entry name" value="Immunoglobulins"/>
    <property type="match status" value="3"/>
</dbReference>
<keyword evidence="3" id="KW-1185">Reference proteome</keyword>
<dbReference type="InterPro" id="IPR013783">
    <property type="entry name" value="Ig-like_fold"/>
</dbReference>
<reference evidence="2 3" key="1">
    <citation type="journal article" date="2014" name="PLoS Genet.">
        <title>Phylogenetically driven sequencing of extremely halophilic archaea reveals strategies for static and dynamic osmo-response.</title>
        <authorList>
            <person name="Becker E.A."/>
            <person name="Seitzer P.M."/>
            <person name="Tritt A."/>
            <person name="Larsen D."/>
            <person name="Krusor M."/>
            <person name="Yao A.I."/>
            <person name="Wu D."/>
            <person name="Madern D."/>
            <person name="Eisen J.A."/>
            <person name="Darling A.E."/>
            <person name="Facciotti M.T."/>
        </authorList>
    </citation>
    <scope>NUCLEOTIDE SEQUENCE [LARGE SCALE GENOMIC DNA]</scope>
    <source>
        <strain evidence="2 3">GA33</strain>
    </source>
</reference>
<feature type="domain" description="CARDB" evidence="1">
    <location>
        <begin position="298"/>
        <end position="382"/>
    </location>
</feature>
<comment type="caution">
    <text evidence="2">The sequence shown here is derived from an EMBL/GenBank/DDBJ whole genome shotgun (WGS) entry which is preliminary data.</text>
</comment>
<name>L9VL00_9EURY</name>
<dbReference type="Proteomes" id="UP000011599">
    <property type="component" value="Unassembled WGS sequence"/>
</dbReference>
<dbReference type="InterPro" id="IPR011635">
    <property type="entry name" value="CARDB"/>
</dbReference>
<dbReference type="PANTHER" id="PTHR35902">
    <property type="entry name" value="S-LAYER DOMAIN-LIKE PROTEIN-RELATED"/>
    <property type="match status" value="1"/>
</dbReference>
<evidence type="ECO:0000313" key="3">
    <source>
        <dbReference type="Proteomes" id="UP000011599"/>
    </source>
</evidence>
<dbReference type="PANTHER" id="PTHR35902:SF3">
    <property type="entry name" value="NPCBM-ASSOCIATED, NEW3 DOMAIN OF ALPHA-GALACTOSIDASE"/>
    <property type="match status" value="1"/>
</dbReference>
<dbReference type="OrthoDB" id="205968at2157"/>
<dbReference type="Pfam" id="PF07705">
    <property type="entry name" value="CARDB"/>
    <property type="match status" value="1"/>
</dbReference>
<evidence type="ECO:0000259" key="1">
    <source>
        <dbReference type="Pfam" id="PF07705"/>
    </source>
</evidence>
<proteinExistence type="predicted"/>
<dbReference type="AlphaFoldDB" id="L9VL00"/>
<evidence type="ECO:0000313" key="2">
    <source>
        <dbReference type="EMBL" id="ELY37829.1"/>
    </source>
</evidence>
<accession>L9VL00</accession>
<dbReference type="PATRIC" id="fig|1114856.3.peg.4134"/>
<organism evidence="2 3">
    <name type="scientific">Natronorubrum tibetense GA33</name>
    <dbReference type="NCBI Taxonomy" id="1114856"/>
    <lineage>
        <taxon>Archaea</taxon>
        <taxon>Methanobacteriati</taxon>
        <taxon>Methanobacteriota</taxon>
        <taxon>Stenosarchaea group</taxon>
        <taxon>Halobacteria</taxon>
        <taxon>Halobacteriales</taxon>
        <taxon>Natrialbaceae</taxon>
        <taxon>Natronorubrum</taxon>
    </lineage>
</organism>
<dbReference type="eggNOG" id="arCOG07560">
    <property type="taxonomic scope" value="Archaea"/>
</dbReference>
<gene>
    <name evidence="2" type="ORF">C496_20045</name>
</gene>
<dbReference type="EMBL" id="AOHW01000045">
    <property type="protein sequence ID" value="ELY37829.1"/>
    <property type="molecule type" value="Genomic_DNA"/>
</dbReference>
<protein>
    <recommendedName>
        <fullName evidence="1">CARDB domain-containing protein</fullName>
    </recommendedName>
</protein>